<sequence>MCRILKGKVLADIQNSFDRITRKEVEAGEITVKLNTFAKNLSDLQLQEEMMLQRSNEMGNIFLTSQEKAFGRKFLDFLTFFFVRIPQLWGAIGVEPLEQDDFSCPIFWFIDSISKMSHNHKKSYESVDNVLAELTEDFITGCTSEAGETNARHSSDIPEDNNIDENVGNRPTPPLKLETTKRENRGW</sequence>
<dbReference type="AlphaFoldDB" id="A0AAV0ZW03"/>
<evidence type="ECO:0000256" key="1">
    <source>
        <dbReference type="SAM" id="MobiDB-lite"/>
    </source>
</evidence>
<evidence type="ECO:0000313" key="2">
    <source>
        <dbReference type="EMBL" id="CAI8601092.1"/>
    </source>
</evidence>
<feature type="region of interest" description="Disordered" evidence="1">
    <location>
        <begin position="145"/>
        <end position="187"/>
    </location>
</feature>
<feature type="compositionally biased region" description="Basic and acidic residues" evidence="1">
    <location>
        <begin position="178"/>
        <end position="187"/>
    </location>
</feature>
<name>A0AAV0ZW03_VICFA</name>
<dbReference type="EMBL" id="OX451737">
    <property type="protein sequence ID" value="CAI8601092.1"/>
    <property type="molecule type" value="Genomic_DNA"/>
</dbReference>
<protein>
    <submittedName>
        <fullName evidence="2">Uncharacterized protein</fullName>
    </submittedName>
</protein>
<reference evidence="2 3" key="1">
    <citation type="submission" date="2023-01" db="EMBL/GenBank/DDBJ databases">
        <authorList>
            <person name="Kreplak J."/>
        </authorList>
    </citation>
    <scope>NUCLEOTIDE SEQUENCE [LARGE SCALE GENOMIC DNA]</scope>
</reference>
<dbReference type="Proteomes" id="UP001157006">
    <property type="component" value="Chromosome 2"/>
</dbReference>
<organism evidence="2 3">
    <name type="scientific">Vicia faba</name>
    <name type="common">Broad bean</name>
    <name type="synonym">Faba vulgaris</name>
    <dbReference type="NCBI Taxonomy" id="3906"/>
    <lineage>
        <taxon>Eukaryota</taxon>
        <taxon>Viridiplantae</taxon>
        <taxon>Streptophyta</taxon>
        <taxon>Embryophyta</taxon>
        <taxon>Tracheophyta</taxon>
        <taxon>Spermatophyta</taxon>
        <taxon>Magnoliopsida</taxon>
        <taxon>eudicotyledons</taxon>
        <taxon>Gunneridae</taxon>
        <taxon>Pentapetalae</taxon>
        <taxon>rosids</taxon>
        <taxon>fabids</taxon>
        <taxon>Fabales</taxon>
        <taxon>Fabaceae</taxon>
        <taxon>Papilionoideae</taxon>
        <taxon>50 kb inversion clade</taxon>
        <taxon>NPAAA clade</taxon>
        <taxon>Hologalegina</taxon>
        <taxon>IRL clade</taxon>
        <taxon>Fabeae</taxon>
        <taxon>Vicia</taxon>
    </lineage>
</organism>
<proteinExistence type="predicted"/>
<gene>
    <name evidence="2" type="ORF">VFH_II255520</name>
</gene>
<keyword evidence="3" id="KW-1185">Reference proteome</keyword>
<evidence type="ECO:0000313" key="3">
    <source>
        <dbReference type="Proteomes" id="UP001157006"/>
    </source>
</evidence>
<accession>A0AAV0ZW03</accession>